<reference evidence="5" key="1">
    <citation type="thesis" date="2021" institute="BYU ScholarsArchive" country="Provo, UT, USA">
        <title>Applications of and Algorithms for Genome Assembly and Genomic Analyses with an Emphasis on Marine Teleosts.</title>
        <authorList>
            <person name="Pickett B.D."/>
        </authorList>
    </citation>
    <scope>NUCLEOTIDE SEQUENCE</scope>
    <source>
        <strain evidence="5">HI-2016</strain>
    </source>
</reference>
<name>A0A8T2MZJ2_9TELE</name>
<dbReference type="GO" id="GO:0042742">
    <property type="term" value="P:defense response to bacterium"/>
    <property type="evidence" value="ECO:0007669"/>
    <property type="project" value="InterPro"/>
</dbReference>
<dbReference type="InterPro" id="IPR008139">
    <property type="entry name" value="SaposinB_dom"/>
</dbReference>
<dbReference type="PANTHER" id="PTHR15541:SF2">
    <property type="entry name" value="GRANULYSIN"/>
    <property type="match status" value="1"/>
</dbReference>
<keyword evidence="3" id="KW-0732">Signal</keyword>
<dbReference type="EMBL" id="JAFBMS010000392">
    <property type="protein sequence ID" value="KAG9331058.1"/>
    <property type="molecule type" value="Genomic_DNA"/>
</dbReference>
<protein>
    <recommendedName>
        <fullName evidence="4">Saposin B-type domain-containing protein</fullName>
    </recommendedName>
</protein>
<evidence type="ECO:0000256" key="2">
    <source>
        <dbReference type="SAM" id="MobiDB-lite"/>
    </source>
</evidence>
<feature type="domain" description="Saposin B-type" evidence="4">
    <location>
        <begin position="51"/>
        <end position="131"/>
    </location>
</feature>
<dbReference type="Proteomes" id="UP000824540">
    <property type="component" value="Unassembled WGS sequence"/>
</dbReference>
<dbReference type="GO" id="GO:0006629">
    <property type="term" value="P:lipid metabolic process"/>
    <property type="evidence" value="ECO:0007669"/>
    <property type="project" value="InterPro"/>
</dbReference>
<keyword evidence="6" id="KW-1185">Reference proteome</keyword>
<dbReference type="PANTHER" id="PTHR15541">
    <property type="entry name" value="GRANULYSIN RELATED"/>
    <property type="match status" value="1"/>
</dbReference>
<organism evidence="5 6">
    <name type="scientific">Albula glossodonta</name>
    <name type="common">roundjaw bonefish</name>
    <dbReference type="NCBI Taxonomy" id="121402"/>
    <lineage>
        <taxon>Eukaryota</taxon>
        <taxon>Metazoa</taxon>
        <taxon>Chordata</taxon>
        <taxon>Craniata</taxon>
        <taxon>Vertebrata</taxon>
        <taxon>Euteleostomi</taxon>
        <taxon>Actinopterygii</taxon>
        <taxon>Neopterygii</taxon>
        <taxon>Teleostei</taxon>
        <taxon>Albuliformes</taxon>
        <taxon>Albulidae</taxon>
        <taxon>Albula</taxon>
    </lineage>
</organism>
<proteinExistence type="predicted"/>
<evidence type="ECO:0000313" key="5">
    <source>
        <dbReference type="EMBL" id="KAG9331058.1"/>
    </source>
</evidence>
<gene>
    <name evidence="5" type="ORF">JZ751_020408</name>
</gene>
<dbReference type="Pfam" id="PF05184">
    <property type="entry name" value="SapB_1"/>
    <property type="match status" value="1"/>
</dbReference>
<evidence type="ECO:0000256" key="3">
    <source>
        <dbReference type="SAM" id="SignalP"/>
    </source>
</evidence>
<feature type="signal peptide" evidence="3">
    <location>
        <begin position="1"/>
        <end position="17"/>
    </location>
</feature>
<dbReference type="InterPro" id="IPR007856">
    <property type="entry name" value="SapB_1"/>
</dbReference>
<sequence>MLRYFVIGSCLIVLAFGKHVPDADIGEDFPLEFSDGGDLPDLDTLNDTQKIPGICWACKKVMGWVVKQILPRDTKKHIRHVLHSVCRSISIPSFLCKYLVNGYFGKLVHQLLTGHSAKWICRALRLCWWPQHQKLFSGKPQDPRIPSRAAASRPPTFHLPH</sequence>
<feature type="chain" id="PRO_5035771001" description="Saposin B-type domain-containing protein" evidence="3">
    <location>
        <begin position="18"/>
        <end position="161"/>
    </location>
</feature>
<dbReference type="SUPFAM" id="SSF47862">
    <property type="entry name" value="Saposin"/>
    <property type="match status" value="1"/>
</dbReference>
<dbReference type="SMART" id="SM00741">
    <property type="entry name" value="SapB"/>
    <property type="match status" value="1"/>
</dbReference>
<keyword evidence="1" id="KW-1015">Disulfide bond</keyword>
<evidence type="ECO:0000313" key="6">
    <source>
        <dbReference type="Proteomes" id="UP000824540"/>
    </source>
</evidence>
<dbReference type="Gene3D" id="1.10.225.10">
    <property type="entry name" value="Saposin-like"/>
    <property type="match status" value="1"/>
</dbReference>
<feature type="region of interest" description="Disordered" evidence="2">
    <location>
        <begin position="137"/>
        <end position="161"/>
    </location>
</feature>
<comment type="caution">
    <text evidence="5">The sequence shown here is derived from an EMBL/GenBank/DDBJ whole genome shotgun (WGS) entry which is preliminary data.</text>
</comment>
<dbReference type="AlphaFoldDB" id="A0A8T2MZJ2"/>
<dbReference type="InterPro" id="IPR038847">
    <property type="entry name" value="Granulysin-like"/>
</dbReference>
<dbReference type="InterPro" id="IPR011001">
    <property type="entry name" value="Saposin-like"/>
</dbReference>
<evidence type="ECO:0000259" key="4">
    <source>
        <dbReference type="PROSITE" id="PS50015"/>
    </source>
</evidence>
<evidence type="ECO:0000256" key="1">
    <source>
        <dbReference type="ARBA" id="ARBA00023157"/>
    </source>
</evidence>
<accession>A0A8T2MZJ2</accession>
<dbReference type="OrthoDB" id="8689668at2759"/>
<dbReference type="PROSITE" id="PS50015">
    <property type="entry name" value="SAP_B"/>
    <property type="match status" value="1"/>
</dbReference>